<dbReference type="CDD" id="cd02205">
    <property type="entry name" value="CBS_pair_SF"/>
    <property type="match status" value="1"/>
</dbReference>
<dbReference type="PANTHER" id="PTHR43080:SF2">
    <property type="entry name" value="CBS DOMAIN-CONTAINING PROTEIN"/>
    <property type="match status" value="1"/>
</dbReference>
<feature type="domain" description="CBS" evidence="4">
    <location>
        <begin position="225"/>
        <end position="282"/>
    </location>
</feature>
<evidence type="ECO:0000313" key="5">
    <source>
        <dbReference type="EMBL" id="OZC01518.1"/>
    </source>
</evidence>
<dbReference type="PROSITE" id="PS50042">
    <property type="entry name" value="CNMP_BINDING_3"/>
    <property type="match status" value="1"/>
</dbReference>
<evidence type="ECO:0000259" key="4">
    <source>
        <dbReference type="PROSITE" id="PS51371"/>
    </source>
</evidence>
<dbReference type="Pfam" id="PF10335">
    <property type="entry name" value="DUF294_C"/>
    <property type="match status" value="1"/>
</dbReference>
<evidence type="ECO:0000256" key="1">
    <source>
        <dbReference type="ARBA" id="ARBA00023122"/>
    </source>
</evidence>
<dbReference type="CDD" id="cd00038">
    <property type="entry name" value="CAP_ED"/>
    <property type="match status" value="1"/>
</dbReference>
<dbReference type="SMART" id="SM00116">
    <property type="entry name" value="CBS"/>
    <property type="match status" value="2"/>
</dbReference>
<dbReference type="Proteomes" id="UP000216446">
    <property type="component" value="Unassembled WGS sequence"/>
</dbReference>
<dbReference type="InParanoid" id="A0A259TVE2"/>
<dbReference type="EMBL" id="MQWB01000001">
    <property type="protein sequence ID" value="OZC01518.1"/>
    <property type="molecule type" value="Genomic_DNA"/>
</dbReference>
<dbReference type="InterPro" id="IPR000595">
    <property type="entry name" value="cNMP-bd_dom"/>
</dbReference>
<sequence>MALSIASQVADLLASTAPFDSLSDAERASLTEKMTLEIYAPGEVVLEQGEDIHRALYFVAEGLVRLTDAEEDRLVDMRGSGSTFGSYGLMQGGALPFEARAVEQTTCALIAADAFKRLRGENDAFASYFEEDMKRYVRGLDTETDAQGAFLLFDTTLGSVVREGTVAVTPETTVRDAVRQMCAAERDAVVIVQAGAPVGIITEGDVAEKVVAGTADADGPVMALVERPPIALRTEARLFDAVRTMMAHRVRRVVVTGADGKLAGLLSSEDIAHVRGLDPVATTERMERSPTVADLAAIRAESTRRLGRLAGQGVQSEDLLSVTTEVDDQLKERLFHLVEEELRSEWKETRPNDVVDGAWAWLAFGPAGRLESALNVGQDNGLVYDDASGEHAPAYYEELATRIVAALERCGFQPPDEGVTARAEAFRQPLAAWRAAYAHWASAQDADATSRAALCFDLRVLHGDDALGDALIETIREHLPNERLVRVLASGGTNTSLPLSTFNRFETDEGPDGREGIDLRHRVLQPIVQMARAMAVDTDFFRSANTFDRLRHVAESDHKASGVAQSLLPALATLVDLHLREQMAVAERGGTPTDRLDPGRLHQSQQNLLKETLKTIGKAQKDLGKLYGT</sequence>
<feature type="domain" description="Cyclic nucleotide-binding" evidence="3">
    <location>
        <begin position="18"/>
        <end position="136"/>
    </location>
</feature>
<keyword evidence="6" id="KW-1185">Reference proteome</keyword>
<dbReference type="SMART" id="SM00100">
    <property type="entry name" value="cNMP"/>
    <property type="match status" value="1"/>
</dbReference>
<proteinExistence type="predicted"/>
<dbReference type="PROSITE" id="PS51371">
    <property type="entry name" value="CBS"/>
    <property type="match status" value="2"/>
</dbReference>
<dbReference type="SUPFAM" id="SSF54631">
    <property type="entry name" value="CBS-domain pair"/>
    <property type="match status" value="1"/>
</dbReference>
<dbReference type="OrthoDB" id="9810963at2"/>
<dbReference type="RefSeq" id="WP_094545133.1">
    <property type="nucleotide sequence ID" value="NZ_MQWB01000001.1"/>
</dbReference>
<protein>
    <recommendedName>
        <fullName evidence="7">Nucleotidyltransferase</fullName>
    </recommendedName>
</protein>
<feature type="domain" description="CBS" evidence="4">
    <location>
        <begin position="160"/>
        <end position="217"/>
    </location>
</feature>
<accession>A0A259TVE2</accession>
<evidence type="ECO:0000313" key="6">
    <source>
        <dbReference type="Proteomes" id="UP000216446"/>
    </source>
</evidence>
<dbReference type="GO" id="GO:0008773">
    <property type="term" value="F:[protein-PII] uridylyltransferase activity"/>
    <property type="evidence" value="ECO:0007669"/>
    <property type="project" value="InterPro"/>
</dbReference>
<dbReference type="AlphaFoldDB" id="A0A259TVE2"/>
<dbReference type="InterPro" id="IPR018490">
    <property type="entry name" value="cNMP-bd_dom_sf"/>
</dbReference>
<dbReference type="Pfam" id="PF00027">
    <property type="entry name" value="cNMP_binding"/>
    <property type="match status" value="1"/>
</dbReference>
<dbReference type="InterPro" id="IPR000644">
    <property type="entry name" value="CBS_dom"/>
</dbReference>
<dbReference type="Gene3D" id="2.60.120.10">
    <property type="entry name" value="Jelly Rolls"/>
    <property type="match status" value="1"/>
</dbReference>
<evidence type="ECO:0000259" key="3">
    <source>
        <dbReference type="PROSITE" id="PS50042"/>
    </source>
</evidence>
<dbReference type="InterPro" id="IPR005105">
    <property type="entry name" value="GlnD_Uridyltrans_N"/>
</dbReference>
<comment type="caution">
    <text evidence="5">The sequence shown here is derived from an EMBL/GenBank/DDBJ whole genome shotgun (WGS) entry which is preliminary data.</text>
</comment>
<dbReference type="InterPro" id="IPR018821">
    <property type="entry name" value="DUF294_put_nucleoTrafse_sb-bd"/>
</dbReference>
<dbReference type="PANTHER" id="PTHR43080">
    <property type="entry name" value="CBS DOMAIN-CONTAINING PROTEIN CBSX3, MITOCHONDRIAL"/>
    <property type="match status" value="1"/>
</dbReference>
<gene>
    <name evidence="5" type="ORF">BSZ36_00065</name>
</gene>
<dbReference type="InterPro" id="IPR014710">
    <property type="entry name" value="RmlC-like_jellyroll"/>
</dbReference>
<evidence type="ECO:0008006" key="7">
    <source>
        <dbReference type="Google" id="ProtNLM"/>
    </source>
</evidence>
<dbReference type="Pfam" id="PF03445">
    <property type="entry name" value="DUF294"/>
    <property type="match status" value="1"/>
</dbReference>
<dbReference type="InterPro" id="IPR046342">
    <property type="entry name" value="CBS_dom_sf"/>
</dbReference>
<dbReference type="Pfam" id="PF00571">
    <property type="entry name" value="CBS"/>
    <property type="match status" value="2"/>
</dbReference>
<dbReference type="Gene3D" id="3.10.580.10">
    <property type="entry name" value="CBS-domain"/>
    <property type="match status" value="1"/>
</dbReference>
<reference evidence="5 6" key="1">
    <citation type="submission" date="2016-11" db="EMBL/GenBank/DDBJ databases">
        <title>Study of marine rhodopsin-containing bacteria.</title>
        <authorList>
            <person name="Yoshizawa S."/>
            <person name="Kumagai Y."/>
            <person name="Kogure K."/>
        </authorList>
    </citation>
    <scope>NUCLEOTIDE SEQUENCE [LARGE SCALE GENOMIC DNA]</scope>
    <source>
        <strain evidence="5 6">SG-29</strain>
    </source>
</reference>
<keyword evidence="1 2" id="KW-0129">CBS domain</keyword>
<dbReference type="SUPFAM" id="SSF51206">
    <property type="entry name" value="cAMP-binding domain-like"/>
    <property type="match status" value="1"/>
</dbReference>
<evidence type="ECO:0000256" key="2">
    <source>
        <dbReference type="PROSITE-ProRule" id="PRU00703"/>
    </source>
</evidence>
<dbReference type="InterPro" id="IPR051257">
    <property type="entry name" value="Diverse_CBS-Domain"/>
</dbReference>
<dbReference type="CDD" id="cd05401">
    <property type="entry name" value="NT_GlnE_GlnD_like"/>
    <property type="match status" value="1"/>
</dbReference>
<organism evidence="5 6">
    <name type="scientific">Rubricoccus marinus</name>
    <dbReference type="NCBI Taxonomy" id="716817"/>
    <lineage>
        <taxon>Bacteria</taxon>
        <taxon>Pseudomonadati</taxon>
        <taxon>Rhodothermota</taxon>
        <taxon>Rhodothermia</taxon>
        <taxon>Rhodothermales</taxon>
        <taxon>Rubricoccaceae</taxon>
        <taxon>Rubricoccus</taxon>
    </lineage>
</organism>
<name>A0A259TVE2_9BACT</name>